<evidence type="ECO:0000256" key="1">
    <source>
        <dbReference type="SAM" id="MobiDB-lite"/>
    </source>
</evidence>
<reference evidence="3" key="1">
    <citation type="journal article" date="2019" name="Int. J. Syst. Evol. Microbiol.">
        <title>The Global Catalogue of Microorganisms (GCM) 10K type strain sequencing project: providing services to taxonomists for standard genome sequencing and annotation.</title>
        <authorList>
            <consortium name="The Broad Institute Genomics Platform"/>
            <consortium name="The Broad Institute Genome Sequencing Center for Infectious Disease"/>
            <person name="Wu L."/>
            <person name="Ma J."/>
        </authorList>
    </citation>
    <scope>NUCLEOTIDE SEQUENCE [LARGE SCALE GENOMIC DNA]</scope>
    <source>
        <strain evidence="3">CCM 8903</strain>
    </source>
</reference>
<gene>
    <name evidence="2" type="ORF">ACFQ5J_00740</name>
</gene>
<name>A0ABW4E459_9LACO</name>
<dbReference type="Proteomes" id="UP001597252">
    <property type="component" value="Unassembled WGS sequence"/>
</dbReference>
<feature type="compositionally biased region" description="Low complexity" evidence="1">
    <location>
        <begin position="265"/>
        <end position="310"/>
    </location>
</feature>
<proteinExistence type="predicted"/>
<accession>A0ABW4E459</accession>
<keyword evidence="3" id="KW-1185">Reference proteome</keyword>
<evidence type="ECO:0000313" key="3">
    <source>
        <dbReference type="Proteomes" id="UP001597252"/>
    </source>
</evidence>
<comment type="caution">
    <text evidence="2">The sequence shown here is derived from an EMBL/GenBank/DDBJ whole genome shotgun (WGS) entry which is preliminary data.</text>
</comment>
<protein>
    <submittedName>
        <fullName evidence="2">DUF3800 domain-containing protein</fullName>
    </submittedName>
</protein>
<feature type="compositionally biased region" description="Polar residues" evidence="1">
    <location>
        <begin position="178"/>
        <end position="212"/>
    </location>
</feature>
<feature type="compositionally biased region" description="Low complexity" evidence="1">
    <location>
        <begin position="96"/>
        <end position="132"/>
    </location>
</feature>
<evidence type="ECO:0000313" key="2">
    <source>
        <dbReference type="EMBL" id="MFD1483773.1"/>
    </source>
</evidence>
<dbReference type="EMBL" id="JBHTON010000002">
    <property type="protein sequence ID" value="MFD1483773.1"/>
    <property type="molecule type" value="Genomic_DNA"/>
</dbReference>
<sequence length="652" mass="70329">MNGSTAFHLKQIMSAEHLSLTQAAKQIGISPSSMRKVLKDAKMSQPLMFKVNRFIDAHNAIVHTKPGELPTAQAKPASKNTTADQPAKADQKPAKKPAAQKASAKASAQKPAKKQSAQQKPTRQKTTQQRAPKAAEAAKPNHQPAAKKTTAKRPAKPARFTIHQIDGAPIVPEAKLAQAQTNATLFTPQTAEQPKTQADQPANVQKSQSNPQQRRRRVQKRAEELSLAGVGSLEPKQPQKAAQPASDTATPAPKAKPTPQPAPAKQPQKPAAATPAPETAVQPAVPDKAAPAAVKPVPAEAKPAATPAPQAPVATTAKALQLFVDESFVHGNDYQRNMYIGVTVVDEDDDDALKQFADTLYPFGWQPGDEVKARGKNHDQIAAMLTKAHGDHADNFVAFSPQSDTGNFAMGFGVLYPYLATILRILSLRKTLPAKIRIVLDRRNEIQDEQLGVAARMLNSYVKAQTGQDVMFMLRTSDSKSTIGIQYSDFSAHAALTFTTEQLAACGITRLPDLGSQVGDQITLFSMIGLQKYLLDDHTAVAKPSQFENPVLIAAERLFNLANKATTLTQVPDETLTQAKLVINQLLQITPASVNGAINKMPFQNWYDMCARASALLHYTDASLPAFEIDPDAMQIAQDALNNMYNLLAAAK</sequence>
<feature type="compositionally biased region" description="Pro residues" evidence="1">
    <location>
        <begin position="254"/>
        <end position="264"/>
    </location>
</feature>
<organism evidence="2 3">
    <name type="scientific">Lacticaseibacillus baoqingensis</name>
    <dbReference type="NCBI Taxonomy" id="2486013"/>
    <lineage>
        <taxon>Bacteria</taxon>
        <taxon>Bacillati</taxon>
        <taxon>Bacillota</taxon>
        <taxon>Bacilli</taxon>
        <taxon>Lactobacillales</taxon>
        <taxon>Lactobacillaceae</taxon>
        <taxon>Lacticaseibacillus</taxon>
    </lineage>
</organism>
<dbReference type="RefSeq" id="WP_125752051.1">
    <property type="nucleotide sequence ID" value="NZ_JBHTON010000002.1"/>
</dbReference>
<feature type="region of interest" description="Disordered" evidence="1">
    <location>
        <begin position="66"/>
        <end position="310"/>
    </location>
</feature>